<dbReference type="Proteomes" id="UP000187429">
    <property type="component" value="Unassembled WGS sequence"/>
</dbReference>
<dbReference type="EMBL" id="LSSM01000042">
    <property type="protein sequence ID" value="OMJ30263.1"/>
    <property type="molecule type" value="Genomic_DNA"/>
</dbReference>
<comment type="caution">
    <text evidence="1">The sequence shown here is derived from an EMBL/GenBank/DDBJ whole genome shotgun (WGS) entry which is preliminary data.</text>
</comment>
<dbReference type="Gene3D" id="3.40.50.1240">
    <property type="entry name" value="Phosphoglycerate mutase-like"/>
    <property type="match status" value="1"/>
</dbReference>
<reference evidence="2" key="1">
    <citation type="submission" date="2017-01" db="EMBL/GenBank/DDBJ databases">
        <authorList>
            <person name="Wang Y."/>
            <person name="White M."/>
            <person name="Kvist S."/>
            <person name="Moncalvo J.-M."/>
        </authorList>
    </citation>
    <scope>NUCLEOTIDE SEQUENCE [LARGE SCALE GENOMIC DNA]</scope>
    <source>
        <strain evidence="2">ID-206-W2</strain>
    </source>
</reference>
<evidence type="ECO:0008006" key="3">
    <source>
        <dbReference type="Google" id="ProtNLM"/>
    </source>
</evidence>
<dbReference type="OrthoDB" id="10257284at2759"/>
<accession>A0A1R1YTP1</accession>
<evidence type="ECO:0000313" key="1">
    <source>
        <dbReference type="EMBL" id="OMJ30263.1"/>
    </source>
</evidence>
<dbReference type="SUPFAM" id="SSF53254">
    <property type="entry name" value="Phosphoglycerate mutase-like"/>
    <property type="match status" value="1"/>
</dbReference>
<proteinExistence type="predicted"/>
<sequence>MFNTFRADYNWELFYKKKFDTLSIRYNKLTAGLFLVDFKRYLEELVRKNKDEKNISKKNDMKFCLYSAHDHTIQYLVNSLLSEPFETLAVPFSANIYFEVWKNNSSGKLSIRAIYNNKILKALGLNGSTDPWCDFNSYDYNTFMSLLENIIPKYPSSECFS</sequence>
<keyword evidence="2" id="KW-1185">Reference proteome</keyword>
<name>A0A1R1YTP1_9FUNG</name>
<evidence type="ECO:0000313" key="2">
    <source>
        <dbReference type="Proteomes" id="UP000187429"/>
    </source>
</evidence>
<protein>
    <recommendedName>
        <fullName evidence="3">2-phosphoxylose phosphatase 1</fullName>
    </recommendedName>
</protein>
<dbReference type="AlphaFoldDB" id="A0A1R1YTP1"/>
<dbReference type="InterPro" id="IPR029033">
    <property type="entry name" value="His_PPase_superfam"/>
</dbReference>
<dbReference type="Pfam" id="PF00328">
    <property type="entry name" value="His_Phos_2"/>
    <property type="match status" value="1"/>
</dbReference>
<organism evidence="1 2">
    <name type="scientific">Smittium culicis</name>
    <dbReference type="NCBI Taxonomy" id="133412"/>
    <lineage>
        <taxon>Eukaryota</taxon>
        <taxon>Fungi</taxon>
        <taxon>Fungi incertae sedis</taxon>
        <taxon>Zoopagomycota</taxon>
        <taxon>Kickxellomycotina</taxon>
        <taxon>Harpellomycetes</taxon>
        <taxon>Harpellales</taxon>
        <taxon>Legeriomycetaceae</taxon>
        <taxon>Smittium</taxon>
    </lineage>
</organism>
<gene>
    <name evidence="1" type="ORF">AYI69_g203</name>
</gene>
<dbReference type="InterPro" id="IPR000560">
    <property type="entry name" value="His_Pase_clade-2"/>
</dbReference>